<feature type="domain" description="Glycosyltransferase 2-like" evidence="5">
    <location>
        <begin position="7"/>
        <end position="62"/>
    </location>
</feature>
<keyword evidence="2" id="KW-0328">Glycosyltransferase</keyword>
<dbReference type="CDD" id="cd04186">
    <property type="entry name" value="GT_2_like_c"/>
    <property type="match status" value="1"/>
</dbReference>
<sequence>MVFPRVSIIILNWNGWRDTIECLESVYRITYPNYDVVVVDNGSQDDSVQKIKEYAEGKVRVNSKFFEYNTENKPIKVFEVSEDDAREGRFNRPLYEKYDVDRRMILIKNKDNYGFAGGNNIGIKFALSVLNPEYILLLNNDTVVDPKFLDELVKVAESDEKIGIVGPKIYYYDYKGRSDVIWFDGGRIHWWWLWAYSSSKDSERDTHPRNVEWITGAALMMNTKYFKTLNSKYFFGNEDVELGIKANRKGLRVICVPSSKVWHKVGVSRKKAKVNIRALEGYFNFVRVNFSSLTYAYQVVINTLLIPVRFILNRDLNMLYYLLQKFKQRQ</sequence>
<dbReference type="InterPro" id="IPR001173">
    <property type="entry name" value="Glyco_trans_2-like"/>
</dbReference>
<dbReference type="CAZy" id="GT2">
    <property type="family name" value="Glycosyltransferase Family 2"/>
</dbReference>
<keyword evidence="8" id="KW-1185">Reference proteome</keyword>
<comment type="similarity">
    <text evidence="1">Belongs to the glycosyltransferase 2 family.</text>
</comment>
<dbReference type="eggNOG" id="arCOG01383">
    <property type="taxonomic scope" value="Archaea"/>
</dbReference>
<dbReference type="Pfam" id="PF00535">
    <property type="entry name" value="Glycos_transf_2"/>
    <property type="match status" value="1"/>
</dbReference>
<evidence type="ECO:0000313" key="7">
    <source>
        <dbReference type="EMBL" id="ACS91106.1"/>
    </source>
</evidence>
<dbReference type="EMBL" id="CP001463">
    <property type="protein sequence ID" value="ACS91106.1"/>
    <property type="molecule type" value="Genomic_DNA"/>
</dbReference>
<name>C6A0C5_THESM</name>
<evidence type="ECO:0000256" key="4">
    <source>
        <dbReference type="SAM" id="Phobius"/>
    </source>
</evidence>
<dbReference type="AlphaFoldDB" id="C6A0C5"/>
<dbReference type="OrthoDB" id="46222at2157"/>
<dbReference type="GO" id="GO:0016757">
    <property type="term" value="F:glycosyltransferase activity"/>
    <property type="evidence" value="ECO:0007669"/>
    <property type="project" value="UniProtKB-KW"/>
</dbReference>
<keyword evidence="4" id="KW-1133">Transmembrane helix</keyword>
<dbReference type="HOGENOM" id="CLU_023845_4_1_2"/>
<keyword evidence="4" id="KW-0812">Transmembrane</keyword>
<dbReference type="PANTHER" id="PTHR43179">
    <property type="entry name" value="RHAMNOSYLTRANSFERASE WBBL"/>
    <property type="match status" value="1"/>
</dbReference>
<evidence type="ECO:0000259" key="5">
    <source>
        <dbReference type="Pfam" id="PF00535"/>
    </source>
</evidence>
<dbReference type="Proteomes" id="UP000009079">
    <property type="component" value="Chromosome"/>
</dbReference>
<evidence type="ECO:0000256" key="2">
    <source>
        <dbReference type="ARBA" id="ARBA00022676"/>
    </source>
</evidence>
<dbReference type="KEGG" id="tsi:TSIB_2059"/>
<organism evidence="7 8">
    <name type="scientific">Thermococcus sibiricus (strain DSM 12597 / MM 739)</name>
    <dbReference type="NCBI Taxonomy" id="604354"/>
    <lineage>
        <taxon>Archaea</taxon>
        <taxon>Methanobacteriati</taxon>
        <taxon>Methanobacteriota</taxon>
        <taxon>Thermococci</taxon>
        <taxon>Thermococcales</taxon>
        <taxon>Thermococcaceae</taxon>
        <taxon>Thermococcus</taxon>
    </lineage>
</organism>
<evidence type="ECO:0000259" key="6">
    <source>
        <dbReference type="Pfam" id="PF13632"/>
    </source>
</evidence>
<protein>
    <submittedName>
        <fullName evidence="7">Glycosyl transferase family 2</fullName>
    </submittedName>
</protein>
<dbReference type="PANTHER" id="PTHR43179:SF12">
    <property type="entry name" value="GALACTOFURANOSYLTRANSFERASE GLFT2"/>
    <property type="match status" value="1"/>
</dbReference>
<reference evidence="7 8" key="1">
    <citation type="journal article" date="2009" name="Appl. Environ. Microbiol.">
        <title>Metabolic versatility and indigenous origin of the archaeon Thermococcus sibiricus, isolated from a siberian oil reservoir, as revealed by genome analysis.</title>
        <authorList>
            <person name="Mardanov A.V."/>
            <person name="Ravin N.V."/>
            <person name="Svetlitchnyi V.A."/>
            <person name="Beletsky A.V."/>
            <person name="Miroshnichenko M.L."/>
            <person name="Bonch-Osmolovskaya E.A."/>
            <person name="Skryabin K.G."/>
        </authorList>
    </citation>
    <scope>NUCLEOTIDE SEQUENCE [LARGE SCALE GENOMIC DNA]</scope>
    <source>
        <strain evidence="8">DSM 12597 / MM 739</strain>
    </source>
</reference>
<keyword evidence="4" id="KW-0472">Membrane</keyword>
<dbReference type="SUPFAM" id="SSF53448">
    <property type="entry name" value="Nucleotide-diphospho-sugar transferases"/>
    <property type="match status" value="1"/>
</dbReference>
<dbReference type="Gene3D" id="3.90.550.10">
    <property type="entry name" value="Spore Coat Polysaccharide Biosynthesis Protein SpsA, Chain A"/>
    <property type="match status" value="1"/>
</dbReference>
<dbReference type="InterPro" id="IPR029044">
    <property type="entry name" value="Nucleotide-diphossugar_trans"/>
</dbReference>
<gene>
    <name evidence="7" type="ordered locus">TSIB_2059</name>
</gene>
<dbReference type="Pfam" id="PF13632">
    <property type="entry name" value="Glyco_trans_2_3"/>
    <property type="match status" value="1"/>
</dbReference>
<evidence type="ECO:0000313" key="8">
    <source>
        <dbReference type="Proteomes" id="UP000009079"/>
    </source>
</evidence>
<keyword evidence="3 7" id="KW-0808">Transferase</keyword>
<proteinExistence type="inferred from homology"/>
<feature type="domain" description="Glycosyltransferase 2-like" evidence="6">
    <location>
        <begin position="134"/>
        <end position="265"/>
    </location>
</feature>
<accession>C6A0C5</accession>
<evidence type="ECO:0000256" key="1">
    <source>
        <dbReference type="ARBA" id="ARBA00006739"/>
    </source>
</evidence>
<feature type="transmembrane region" description="Helical" evidence="4">
    <location>
        <begin position="295"/>
        <end position="312"/>
    </location>
</feature>
<evidence type="ECO:0000256" key="3">
    <source>
        <dbReference type="ARBA" id="ARBA00022679"/>
    </source>
</evidence>
<dbReference type="STRING" id="604354.TSIB_2059"/>